<dbReference type="GeneID" id="24917704"/>
<dbReference type="EMBL" id="FN668638">
    <property type="protein sequence ID" value="CBK20001.2"/>
    <property type="molecule type" value="Genomic_DNA"/>
</dbReference>
<feature type="region of interest" description="Disordered" evidence="1">
    <location>
        <begin position="81"/>
        <end position="127"/>
    </location>
</feature>
<name>D8LW12_BLAHO</name>
<proteinExistence type="predicted"/>
<keyword evidence="3" id="KW-1185">Reference proteome</keyword>
<evidence type="ECO:0000313" key="2">
    <source>
        <dbReference type="EMBL" id="CBK20001.2"/>
    </source>
</evidence>
<reference evidence="2" key="1">
    <citation type="submission" date="2010-02" db="EMBL/GenBank/DDBJ databases">
        <title>Sequencing and annotation of the Blastocystis hominis genome.</title>
        <authorList>
            <person name="Wincker P."/>
        </authorList>
    </citation>
    <scope>NUCLEOTIDE SEQUENCE</scope>
    <source>
        <strain evidence="2">Singapore isolate B</strain>
    </source>
</reference>
<gene>
    <name evidence="2" type="ORF">GSBLH_T00000392001</name>
</gene>
<sequence>MAARARGRQSSLACTPQISTCSNHLHGRLQPITRVPAKQLDERGALRGLAGTVLNPVGEISIDIQERECCVFIAEKGEPISEGGEENKHGMNSVTIGGRVGERIGTGRLRSEGGVGEEGGLQGNNGALGVRNESTELIVAIEEGGDELLVVEGVEGDAPPIHFNGDSVGIVQCEITHIGDETFTGFLDMRGGNSVNSIAGHKACA</sequence>
<feature type="compositionally biased region" description="Gly residues" evidence="1">
    <location>
        <begin position="113"/>
        <end position="123"/>
    </location>
</feature>
<dbReference type="RefSeq" id="XP_012894049.1">
    <property type="nucleotide sequence ID" value="XM_013038595.1"/>
</dbReference>
<dbReference type="AlphaFoldDB" id="D8LW12"/>
<organism evidence="2">
    <name type="scientific">Blastocystis hominis</name>
    <dbReference type="NCBI Taxonomy" id="12968"/>
    <lineage>
        <taxon>Eukaryota</taxon>
        <taxon>Sar</taxon>
        <taxon>Stramenopiles</taxon>
        <taxon>Bigyra</taxon>
        <taxon>Opalozoa</taxon>
        <taxon>Opalinata</taxon>
        <taxon>Blastocystidae</taxon>
        <taxon>Blastocystis</taxon>
    </lineage>
</organism>
<dbReference type="InParanoid" id="D8LW12"/>
<dbReference type="Proteomes" id="UP000008312">
    <property type="component" value="Unassembled WGS sequence"/>
</dbReference>
<protein>
    <submittedName>
        <fullName evidence="2">Uncharacterized protein</fullName>
    </submittedName>
</protein>
<accession>D8LW12</accession>
<evidence type="ECO:0000313" key="3">
    <source>
        <dbReference type="Proteomes" id="UP000008312"/>
    </source>
</evidence>
<evidence type="ECO:0000256" key="1">
    <source>
        <dbReference type="SAM" id="MobiDB-lite"/>
    </source>
</evidence>